<feature type="transmembrane region" description="Helical" evidence="12">
    <location>
        <begin position="109"/>
        <end position="132"/>
    </location>
</feature>
<proteinExistence type="inferred from homology"/>
<comment type="subcellular location">
    <subcellularLocation>
        <location evidence="2">Membrane</location>
        <topology evidence="2">Multi-pass membrane protein</topology>
    </subcellularLocation>
</comment>
<comment type="similarity">
    <text evidence="3">Belongs to the peptidase M50B family.</text>
</comment>
<dbReference type="PANTHER" id="PTHR39188">
    <property type="entry name" value="MEMBRANE-ASSOCIATED ZINC METALLOPROTEASE M50B"/>
    <property type="match status" value="1"/>
</dbReference>
<evidence type="ECO:0000256" key="8">
    <source>
        <dbReference type="ARBA" id="ARBA00022833"/>
    </source>
</evidence>
<evidence type="ECO:0000259" key="13">
    <source>
        <dbReference type="Pfam" id="PF02163"/>
    </source>
</evidence>
<name>A0A8J3IR33_9CHLR</name>
<dbReference type="GO" id="GO:0046872">
    <property type="term" value="F:metal ion binding"/>
    <property type="evidence" value="ECO:0007669"/>
    <property type="project" value="UniProtKB-KW"/>
</dbReference>
<feature type="domain" description="Peptidase M50" evidence="13">
    <location>
        <begin position="57"/>
        <end position="132"/>
    </location>
</feature>
<evidence type="ECO:0000256" key="7">
    <source>
        <dbReference type="ARBA" id="ARBA00022801"/>
    </source>
</evidence>
<keyword evidence="4" id="KW-0645">Protease</keyword>
<evidence type="ECO:0000256" key="6">
    <source>
        <dbReference type="ARBA" id="ARBA00022723"/>
    </source>
</evidence>
<protein>
    <recommendedName>
        <fullName evidence="13">Peptidase M50 domain-containing protein</fullName>
    </recommendedName>
</protein>
<feature type="transmembrane region" description="Helical" evidence="12">
    <location>
        <begin position="12"/>
        <end position="30"/>
    </location>
</feature>
<feature type="transmembrane region" description="Helical" evidence="12">
    <location>
        <begin position="144"/>
        <end position="163"/>
    </location>
</feature>
<evidence type="ECO:0000256" key="10">
    <source>
        <dbReference type="ARBA" id="ARBA00023049"/>
    </source>
</evidence>
<keyword evidence="9 12" id="KW-1133">Transmembrane helix</keyword>
<feature type="transmembrane region" description="Helical" evidence="12">
    <location>
        <begin position="50"/>
        <end position="74"/>
    </location>
</feature>
<evidence type="ECO:0000256" key="1">
    <source>
        <dbReference type="ARBA" id="ARBA00001947"/>
    </source>
</evidence>
<keyword evidence="6" id="KW-0479">Metal-binding</keyword>
<dbReference type="Pfam" id="PF02163">
    <property type="entry name" value="Peptidase_M50"/>
    <property type="match status" value="2"/>
</dbReference>
<feature type="domain" description="Peptidase M50" evidence="13">
    <location>
        <begin position="140"/>
        <end position="198"/>
    </location>
</feature>
<dbReference type="EMBL" id="BNJK01000001">
    <property type="protein sequence ID" value="GHO97048.1"/>
    <property type="molecule type" value="Genomic_DNA"/>
</dbReference>
<evidence type="ECO:0000256" key="3">
    <source>
        <dbReference type="ARBA" id="ARBA00007931"/>
    </source>
</evidence>
<evidence type="ECO:0000256" key="12">
    <source>
        <dbReference type="SAM" id="Phobius"/>
    </source>
</evidence>
<evidence type="ECO:0000256" key="2">
    <source>
        <dbReference type="ARBA" id="ARBA00004141"/>
    </source>
</evidence>
<keyword evidence="11 12" id="KW-0472">Membrane</keyword>
<dbReference type="GO" id="GO:0008237">
    <property type="term" value="F:metallopeptidase activity"/>
    <property type="evidence" value="ECO:0007669"/>
    <property type="project" value="UniProtKB-KW"/>
</dbReference>
<evidence type="ECO:0000256" key="9">
    <source>
        <dbReference type="ARBA" id="ARBA00022989"/>
    </source>
</evidence>
<dbReference type="RefSeq" id="WP_220207637.1">
    <property type="nucleotide sequence ID" value="NZ_BNJK01000001.1"/>
</dbReference>
<keyword evidence="8" id="KW-0862">Zinc</keyword>
<comment type="caution">
    <text evidence="14">The sequence shown here is derived from an EMBL/GenBank/DDBJ whole genome shotgun (WGS) entry which is preliminary data.</text>
</comment>
<dbReference type="GO" id="GO:0006508">
    <property type="term" value="P:proteolysis"/>
    <property type="evidence" value="ECO:0007669"/>
    <property type="project" value="UniProtKB-KW"/>
</dbReference>
<organism evidence="14 15">
    <name type="scientific">Reticulibacter mediterranei</name>
    <dbReference type="NCBI Taxonomy" id="2778369"/>
    <lineage>
        <taxon>Bacteria</taxon>
        <taxon>Bacillati</taxon>
        <taxon>Chloroflexota</taxon>
        <taxon>Ktedonobacteria</taxon>
        <taxon>Ktedonobacterales</taxon>
        <taxon>Reticulibacteraceae</taxon>
        <taxon>Reticulibacter</taxon>
    </lineage>
</organism>
<reference evidence="14" key="1">
    <citation type="submission" date="2020-10" db="EMBL/GenBank/DDBJ databases">
        <title>Taxonomic study of unclassified bacteria belonging to the class Ktedonobacteria.</title>
        <authorList>
            <person name="Yabe S."/>
            <person name="Wang C.M."/>
            <person name="Zheng Y."/>
            <person name="Sakai Y."/>
            <person name="Cavaletti L."/>
            <person name="Monciardini P."/>
            <person name="Donadio S."/>
        </authorList>
    </citation>
    <scope>NUCLEOTIDE SEQUENCE</scope>
    <source>
        <strain evidence="14">ID150040</strain>
    </source>
</reference>
<comment type="cofactor">
    <cofactor evidence="1">
        <name>Zn(2+)</name>
        <dbReference type="ChEBI" id="CHEBI:29105"/>
    </cofactor>
</comment>
<evidence type="ECO:0000256" key="11">
    <source>
        <dbReference type="ARBA" id="ARBA00023136"/>
    </source>
</evidence>
<evidence type="ECO:0000256" key="5">
    <source>
        <dbReference type="ARBA" id="ARBA00022692"/>
    </source>
</evidence>
<dbReference type="AlphaFoldDB" id="A0A8J3IR33"/>
<dbReference type="CDD" id="cd06164">
    <property type="entry name" value="S2P-M50_SpoIVFB_CBS"/>
    <property type="match status" value="1"/>
</dbReference>
<sequence>MPGSLRIGKVTGIDLYIHAGWLIILVLLTWSLAGDRFVQLAPTWTSGTYWITALITSLLFFVSVLTHELAHAWLTQAHGLKIARMTLFIFGGIEDLESPPRSVSSELQIALIGPCTNLLIAGLAYALALPFAGTGTPEEAVLDYLAFINLSLALLNLLPGFPLDGGRIVRAILWKSSGNYHQAARSATLAGQGCAYLLIVLGIGSFFFGYFFYGLWTIFIGWFLLSAAQATHMQALIQTTLHEVTVQRAMNVAAITVPANISLQKLVDEYFDPLQLSSAFVIQGATSPA</sequence>
<accession>A0A8J3IR33</accession>
<gene>
    <name evidence="14" type="ORF">KSF_070960</name>
</gene>
<keyword evidence="15" id="KW-1185">Reference proteome</keyword>
<evidence type="ECO:0000313" key="14">
    <source>
        <dbReference type="EMBL" id="GHO97048.1"/>
    </source>
</evidence>
<dbReference type="PANTHER" id="PTHR39188:SF3">
    <property type="entry name" value="STAGE IV SPORULATION PROTEIN FB"/>
    <property type="match status" value="1"/>
</dbReference>
<keyword evidence="10" id="KW-0482">Metalloprotease</keyword>
<dbReference type="Proteomes" id="UP000597444">
    <property type="component" value="Unassembled WGS sequence"/>
</dbReference>
<keyword evidence="7" id="KW-0378">Hydrolase</keyword>
<evidence type="ECO:0000256" key="4">
    <source>
        <dbReference type="ARBA" id="ARBA00022670"/>
    </source>
</evidence>
<dbReference type="GO" id="GO:0016020">
    <property type="term" value="C:membrane"/>
    <property type="evidence" value="ECO:0007669"/>
    <property type="project" value="UniProtKB-SubCell"/>
</dbReference>
<evidence type="ECO:0000313" key="15">
    <source>
        <dbReference type="Proteomes" id="UP000597444"/>
    </source>
</evidence>
<keyword evidence="5 12" id="KW-0812">Transmembrane</keyword>
<dbReference type="InterPro" id="IPR008915">
    <property type="entry name" value="Peptidase_M50"/>
</dbReference>